<dbReference type="GO" id="GO:0052689">
    <property type="term" value="F:carboxylic ester hydrolase activity"/>
    <property type="evidence" value="ECO:0007669"/>
    <property type="project" value="UniProtKB-KW"/>
</dbReference>
<dbReference type="PROSITE" id="PS00122">
    <property type="entry name" value="CARBOXYLESTERASE_B_1"/>
    <property type="match status" value="1"/>
</dbReference>
<accession>A0A7R9LR19</accession>
<dbReference type="SUPFAM" id="SSF53474">
    <property type="entry name" value="alpha/beta-Hydrolases"/>
    <property type="match status" value="1"/>
</dbReference>
<reference evidence="7" key="1">
    <citation type="submission" date="2020-11" db="EMBL/GenBank/DDBJ databases">
        <authorList>
            <person name="Tran Van P."/>
        </authorList>
    </citation>
    <scope>NUCLEOTIDE SEQUENCE</scope>
</reference>
<keyword evidence="3 5" id="KW-0378">Hydrolase</keyword>
<evidence type="ECO:0000256" key="1">
    <source>
        <dbReference type="ARBA" id="ARBA00005964"/>
    </source>
</evidence>
<evidence type="ECO:0000313" key="8">
    <source>
        <dbReference type="Proteomes" id="UP000759131"/>
    </source>
</evidence>
<dbReference type="OrthoDB" id="6508095at2759"/>
<evidence type="ECO:0000256" key="3">
    <source>
        <dbReference type="ARBA" id="ARBA00022801"/>
    </source>
</evidence>
<dbReference type="EMBL" id="CAJPIZ010034703">
    <property type="protein sequence ID" value="CAG2120654.1"/>
    <property type="molecule type" value="Genomic_DNA"/>
</dbReference>
<dbReference type="Pfam" id="PF00135">
    <property type="entry name" value="COesterase"/>
    <property type="match status" value="1"/>
</dbReference>
<keyword evidence="8" id="KW-1185">Reference proteome</keyword>
<keyword evidence="2" id="KW-0719">Serine esterase</keyword>
<dbReference type="Gene3D" id="3.40.50.1820">
    <property type="entry name" value="alpha/beta hydrolase"/>
    <property type="match status" value="2"/>
</dbReference>
<dbReference type="InterPro" id="IPR050309">
    <property type="entry name" value="Type-B_Carboxylest/Lipase"/>
</dbReference>
<organism evidence="7">
    <name type="scientific">Medioppia subpectinata</name>
    <dbReference type="NCBI Taxonomy" id="1979941"/>
    <lineage>
        <taxon>Eukaryota</taxon>
        <taxon>Metazoa</taxon>
        <taxon>Ecdysozoa</taxon>
        <taxon>Arthropoda</taxon>
        <taxon>Chelicerata</taxon>
        <taxon>Arachnida</taxon>
        <taxon>Acari</taxon>
        <taxon>Acariformes</taxon>
        <taxon>Sarcoptiformes</taxon>
        <taxon>Oribatida</taxon>
        <taxon>Brachypylina</taxon>
        <taxon>Oppioidea</taxon>
        <taxon>Oppiidae</taxon>
        <taxon>Medioppia</taxon>
    </lineage>
</organism>
<evidence type="ECO:0000256" key="4">
    <source>
        <dbReference type="ARBA" id="ARBA00023180"/>
    </source>
</evidence>
<feature type="non-terminal residue" evidence="7">
    <location>
        <position position="1"/>
    </location>
</feature>
<proteinExistence type="inferred from homology"/>
<feature type="non-terminal residue" evidence="7">
    <location>
        <position position="101"/>
    </location>
</feature>
<evidence type="ECO:0000259" key="6">
    <source>
        <dbReference type="Pfam" id="PF00135"/>
    </source>
</evidence>
<gene>
    <name evidence="7" type="ORF">OSB1V03_LOCUS20600</name>
</gene>
<dbReference type="AlphaFoldDB" id="A0A7R9LR19"/>
<sequence>YVINGTTRGKACIQVVEKLVISEDCLVLNIWTPNAGNNNTNKSQLKPIMFWIHGGALVFGSINMYNGSFLAAHDVVKENAHKFGGDMDQITIFGESAGSWS</sequence>
<protein>
    <recommendedName>
        <fullName evidence="5">Carboxylic ester hydrolase</fullName>
        <ecNumber evidence="5">3.1.1.-</ecNumber>
    </recommendedName>
</protein>
<evidence type="ECO:0000256" key="2">
    <source>
        <dbReference type="ARBA" id="ARBA00022487"/>
    </source>
</evidence>
<comment type="similarity">
    <text evidence="1 5">Belongs to the type-B carboxylesterase/lipase family.</text>
</comment>
<dbReference type="EMBL" id="OC889278">
    <property type="protein sequence ID" value="CAD7645636.1"/>
    <property type="molecule type" value="Genomic_DNA"/>
</dbReference>
<dbReference type="InterPro" id="IPR002018">
    <property type="entry name" value="CarbesteraseB"/>
</dbReference>
<dbReference type="InterPro" id="IPR029058">
    <property type="entry name" value="AB_hydrolase_fold"/>
</dbReference>
<name>A0A7R9LR19_9ACAR</name>
<evidence type="ECO:0000313" key="7">
    <source>
        <dbReference type="EMBL" id="CAD7645636.1"/>
    </source>
</evidence>
<feature type="domain" description="Carboxylesterase type B" evidence="6">
    <location>
        <begin position="2"/>
        <end position="76"/>
    </location>
</feature>
<dbReference type="PANTHER" id="PTHR11559">
    <property type="entry name" value="CARBOXYLESTERASE"/>
    <property type="match status" value="1"/>
</dbReference>
<evidence type="ECO:0000256" key="5">
    <source>
        <dbReference type="RuleBase" id="RU361235"/>
    </source>
</evidence>
<dbReference type="EC" id="3.1.1.-" evidence="5"/>
<dbReference type="Proteomes" id="UP000759131">
    <property type="component" value="Unassembled WGS sequence"/>
</dbReference>
<dbReference type="InterPro" id="IPR019826">
    <property type="entry name" value="Carboxylesterase_B_AS"/>
</dbReference>
<keyword evidence="4" id="KW-0325">Glycoprotein</keyword>